<dbReference type="Gene3D" id="2.60.40.10">
    <property type="entry name" value="Immunoglobulins"/>
    <property type="match status" value="1"/>
</dbReference>
<keyword evidence="6 10" id="KW-0328">Glycosyltransferase</keyword>
<dbReference type="Gene3D" id="2.60.40.1180">
    <property type="entry name" value="Golgi alpha-mannosidase II"/>
    <property type="match status" value="1"/>
</dbReference>
<evidence type="ECO:0000256" key="7">
    <source>
        <dbReference type="ARBA" id="ARBA00022679"/>
    </source>
</evidence>
<comment type="caution">
    <text evidence="13">The sequence shown here is derived from an EMBL/GenBank/DDBJ whole genome shotgun (WGS) entry which is preliminary data.</text>
</comment>
<dbReference type="PANTHER" id="PTHR43651:SF3">
    <property type="entry name" value="1,4-ALPHA-GLUCAN-BRANCHING ENZYME"/>
    <property type="match status" value="1"/>
</dbReference>
<dbReference type="InterPro" id="IPR017853">
    <property type="entry name" value="GH"/>
</dbReference>
<dbReference type="FunFam" id="2.60.40.1180:FF:000002">
    <property type="entry name" value="1,4-alpha-glucan branching enzyme GlgB"/>
    <property type="match status" value="1"/>
</dbReference>
<dbReference type="NCBIfam" id="NF003811">
    <property type="entry name" value="PRK05402.1"/>
    <property type="match status" value="1"/>
</dbReference>
<evidence type="ECO:0000256" key="1">
    <source>
        <dbReference type="ARBA" id="ARBA00000826"/>
    </source>
</evidence>
<comment type="similarity">
    <text evidence="4 10">Belongs to the glycosyl hydrolase 13 family. GlgB subfamily.</text>
</comment>
<name>A0A7C0WSR9_9BACT</name>
<gene>
    <name evidence="10 13" type="primary">glgB</name>
    <name evidence="13" type="ORF">ENG14_00275</name>
</gene>
<comment type="subunit">
    <text evidence="10">Monomer.</text>
</comment>
<dbReference type="Proteomes" id="UP000886355">
    <property type="component" value="Unassembled WGS sequence"/>
</dbReference>
<dbReference type="InterPro" id="IPR004193">
    <property type="entry name" value="Glyco_hydro_13_N"/>
</dbReference>
<dbReference type="NCBIfam" id="TIGR01515">
    <property type="entry name" value="branching_enzym"/>
    <property type="match status" value="1"/>
</dbReference>
<keyword evidence="5 10" id="KW-0321">Glycogen metabolism</keyword>
<feature type="domain" description="Glycosyl hydrolase family 13 catalytic" evidence="12">
    <location>
        <begin position="160"/>
        <end position="523"/>
    </location>
</feature>
<feature type="active site" description="Nucleophile" evidence="10 11">
    <location>
        <position position="317"/>
    </location>
</feature>
<evidence type="ECO:0000256" key="3">
    <source>
        <dbReference type="ARBA" id="ARBA00004964"/>
    </source>
</evidence>
<evidence type="ECO:0000256" key="6">
    <source>
        <dbReference type="ARBA" id="ARBA00022676"/>
    </source>
</evidence>
<dbReference type="FunFam" id="3.20.20.80:FF:000003">
    <property type="entry name" value="1,4-alpha-glucan branching enzyme GlgB"/>
    <property type="match status" value="1"/>
</dbReference>
<dbReference type="CDD" id="cd11322">
    <property type="entry name" value="AmyAc_Glg_BE"/>
    <property type="match status" value="1"/>
</dbReference>
<dbReference type="InterPro" id="IPR013783">
    <property type="entry name" value="Ig-like_fold"/>
</dbReference>
<dbReference type="PIRSF" id="PIRSF000463">
    <property type="entry name" value="GlgB"/>
    <property type="match status" value="1"/>
</dbReference>
<protein>
    <recommendedName>
        <fullName evidence="10">1,4-alpha-glucan branching enzyme GlgB</fullName>
        <ecNumber evidence="10">2.4.1.18</ecNumber>
    </recommendedName>
    <alternativeName>
        <fullName evidence="10">1,4-alpha-D-glucan:1,4-alpha-D-glucan 6-glucosyl-transferase</fullName>
    </alternativeName>
    <alternativeName>
        <fullName evidence="10">Alpha-(1-&gt;4)-glucan branching enzyme</fullName>
    </alternativeName>
    <alternativeName>
        <fullName evidence="10">Glycogen branching enzyme</fullName>
        <shortName evidence="10">BE</shortName>
    </alternativeName>
</protein>
<comment type="catalytic activity">
    <reaction evidence="1 10">
        <text>Transfers a segment of a (1-&gt;4)-alpha-D-glucan chain to a primary hydroxy group in a similar glucan chain.</text>
        <dbReference type="EC" id="2.4.1.18"/>
    </reaction>
</comment>
<dbReference type="GO" id="GO:0005978">
    <property type="term" value="P:glycogen biosynthetic process"/>
    <property type="evidence" value="ECO:0007669"/>
    <property type="project" value="UniProtKB-UniRule"/>
</dbReference>
<reference evidence="13" key="1">
    <citation type="journal article" date="2020" name="mSystems">
        <title>Genome- and Community-Level Interaction Insights into Carbon Utilization and Element Cycling Functions of Hydrothermarchaeota in Hydrothermal Sediment.</title>
        <authorList>
            <person name="Zhou Z."/>
            <person name="Liu Y."/>
            <person name="Xu W."/>
            <person name="Pan J."/>
            <person name="Luo Z.H."/>
            <person name="Li M."/>
        </authorList>
    </citation>
    <scope>NUCLEOTIDE SEQUENCE [LARGE SCALE GENOMIC DNA]</scope>
    <source>
        <strain evidence="13">HyVt-19</strain>
    </source>
</reference>
<dbReference type="InterPro" id="IPR044143">
    <property type="entry name" value="GlgB_N_E_set_prok"/>
</dbReference>
<proteinExistence type="inferred from homology"/>
<keyword evidence="9 10" id="KW-0119">Carbohydrate metabolism</keyword>
<dbReference type="AlphaFoldDB" id="A0A7C0WSR9"/>
<organism evidence="13">
    <name type="scientific">Thermodesulforhabdus norvegica</name>
    <dbReference type="NCBI Taxonomy" id="39841"/>
    <lineage>
        <taxon>Bacteria</taxon>
        <taxon>Pseudomonadati</taxon>
        <taxon>Thermodesulfobacteriota</taxon>
        <taxon>Syntrophobacteria</taxon>
        <taxon>Syntrophobacterales</taxon>
        <taxon>Thermodesulforhabdaceae</taxon>
        <taxon>Thermodesulforhabdus</taxon>
    </lineage>
</organism>
<dbReference type="InterPro" id="IPR013780">
    <property type="entry name" value="Glyco_hydro_b"/>
</dbReference>
<dbReference type="InterPro" id="IPR006048">
    <property type="entry name" value="A-amylase/branching_C"/>
</dbReference>
<dbReference type="InterPro" id="IPR006407">
    <property type="entry name" value="GlgB"/>
</dbReference>
<dbReference type="InterPro" id="IPR006047">
    <property type="entry name" value="GH13_cat_dom"/>
</dbReference>
<dbReference type="NCBIfam" id="NF008967">
    <property type="entry name" value="PRK12313.1"/>
    <property type="match status" value="1"/>
</dbReference>
<dbReference type="SMART" id="SM00642">
    <property type="entry name" value="Aamy"/>
    <property type="match status" value="1"/>
</dbReference>
<evidence type="ECO:0000256" key="9">
    <source>
        <dbReference type="ARBA" id="ARBA00023277"/>
    </source>
</evidence>
<evidence type="ECO:0000256" key="5">
    <source>
        <dbReference type="ARBA" id="ARBA00022600"/>
    </source>
</evidence>
<dbReference type="SUPFAM" id="SSF51445">
    <property type="entry name" value="(Trans)glycosidases"/>
    <property type="match status" value="1"/>
</dbReference>
<dbReference type="EMBL" id="DQZW01000013">
    <property type="protein sequence ID" value="HDL89323.1"/>
    <property type="molecule type" value="Genomic_DNA"/>
</dbReference>
<evidence type="ECO:0000256" key="2">
    <source>
        <dbReference type="ARBA" id="ARBA00002953"/>
    </source>
</evidence>
<evidence type="ECO:0000259" key="12">
    <source>
        <dbReference type="SMART" id="SM00642"/>
    </source>
</evidence>
<dbReference type="UniPathway" id="UPA00164"/>
<dbReference type="InterPro" id="IPR037439">
    <property type="entry name" value="Branching_enzy"/>
</dbReference>
<dbReference type="Gene3D" id="3.20.20.80">
    <property type="entry name" value="Glycosidases"/>
    <property type="match status" value="1"/>
</dbReference>
<dbReference type="HAMAP" id="MF_00685">
    <property type="entry name" value="GlgB"/>
    <property type="match status" value="1"/>
</dbReference>
<dbReference type="Pfam" id="PF02922">
    <property type="entry name" value="CBM_48"/>
    <property type="match status" value="1"/>
</dbReference>
<comment type="function">
    <text evidence="2 10">Catalyzes the formation of the alpha-1,6-glucosidic linkages in glycogen by scission of a 1,4-alpha-linked oligosaccharide from growing alpha-1,4-glucan chains and the subsequent attachment of the oligosaccharide to the alpha-1,6 position.</text>
</comment>
<dbReference type="Pfam" id="PF02806">
    <property type="entry name" value="Alpha-amylase_C"/>
    <property type="match status" value="1"/>
</dbReference>
<evidence type="ECO:0000256" key="11">
    <source>
        <dbReference type="PIRSR" id="PIRSR000463-1"/>
    </source>
</evidence>
<evidence type="ECO:0000313" key="13">
    <source>
        <dbReference type="EMBL" id="HDL89323.1"/>
    </source>
</evidence>
<accession>A0A7C0WSR9</accession>
<comment type="pathway">
    <text evidence="3 10">Glycan biosynthesis; glycogen biosynthesis.</text>
</comment>
<dbReference type="GO" id="GO:0004553">
    <property type="term" value="F:hydrolase activity, hydrolyzing O-glycosyl compounds"/>
    <property type="evidence" value="ECO:0007669"/>
    <property type="project" value="InterPro"/>
</dbReference>
<dbReference type="GO" id="GO:0043169">
    <property type="term" value="F:cation binding"/>
    <property type="evidence" value="ECO:0007669"/>
    <property type="project" value="InterPro"/>
</dbReference>
<evidence type="ECO:0000256" key="8">
    <source>
        <dbReference type="ARBA" id="ARBA00023056"/>
    </source>
</evidence>
<dbReference type="GO" id="GO:0005829">
    <property type="term" value="C:cytosol"/>
    <property type="evidence" value="ECO:0007669"/>
    <property type="project" value="TreeGrafter"/>
</dbReference>
<feature type="active site" description="Proton donor" evidence="10 11">
    <location>
        <position position="370"/>
    </location>
</feature>
<dbReference type="SUPFAM" id="SSF51011">
    <property type="entry name" value="Glycosyl hydrolase domain"/>
    <property type="match status" value="1"/>
</dbReference>
<dbReference type="EC" id="2.4.1.18" evidence="10"/>
<dbReference type="GO" id="GO:0003844">
    <property type="term" value="F:1,4-alpha-glucan branching enzyme activity"/>
    <property type="evidence" value="ECO:0007669"/>
    <property type="project" value="UniProtKB-UniRule"/>
</dbReference>
<evidence type="ECO:0000256" key="10">
    <source>
        <dbReference type="HAMAP-Rule" id="MF_00685"/>
    </source>
</evidence>
<evidence type="ECO:0000256" key="4">
    <source>
        <dbReference type="ARBA" id="ARBA00009000"/>
    </source>
</evidence>
<dbReference type="CDD" id="cd02855">
    <property type="entry name" value="E_set_GBE_prok_N"/>
    <property type="match status" value="1"/>
</dbReference>
<dbReference type="PANTHER" id="PTHR43651">
    <property type="entry name" value="1,4-ALPHA-GLUCAN-BRANCHING ENZYME"/>
    <property type="match status" value="1"/>
</dbReference>
<keyword evidence="8 10" id="KW-0320">Glycogen biosynthesis</keyword>
<keyword evidence="7 10" id="KW-0808">Transferase</keyword>
<dbReference type="Pfam" id="PF00128">
    <property type="entry name" value="Alpha-amylase"/>
    <property type="match status" value="1"/>
</dbReference>
<sequence>MKNDEIKANCIFTAYDNYLFHKGEHCRLWEKFGAHPIRSEGWEGYHFAVWAPSAKYVSVVGDFNNWNRKANPLKQKENWGIWEGFIPGVKPGSRYKFYIESGASYYSVYKTDPYAFYCERPPGNAAITWNIAEGFEWSDEEWMQSRWKRNSPDASISIYEVHLGSWMRKDDNSSPTYRELAPLLIEYVLKMGFTHVELLPVMEHPFYASWGYQVSGYFAPTSRYGTPQDFMYLVNELHKNSIGVILDWVPAHFPTDEHGLGYFDGTHLYEYTDPRLGYHRDWNTYIFDFGKNEVRCFLLSSALFWLEVYHADGLRVDAVASMLYRDYSRPEGEWVPNEYGGRENLEAIQFLRRLNEVLYKECPGIMTIAEESTAWPMVSRPTYVGGLGFGFKWNLGWMHDILEYMTKDPIYRKYHHNNLTFSLLYAYHENFILPFSHDEVVHGKGSMIRKMPGDDWQKFANLRVLYGFMFAHPGKKLLFMGNEFGQWNEWNHDSSLEWYLLEIPMHQGLQRWVKDLNSVLSAEPALYELDYSPDGFQWIDCHDSEQSTLSFIRKARAPGECILCVCNFTPVPRYPFCVGVPYPGFWQEILNSDSEFYGGSGLGNMGGKSTQQIYCHGRPYALQIMLPPLAAVFFKWKPDEFQRKSGKYC</sequence>